<dbReference type="GO" id="GO:0000976">
    <property type="term" value="F:transcription cis-regulatory region binding"/>
    <property type="evidence" value="ECO:0007669"/>
    <property type="project" value="TreeGrafter"/>
</dbReference>
<dbReference type="InterPro" id="IPR004111">
    <property type="entry name" value="Repressor_TetR_C"/>
</dbReference>
<dbReference type="OrthoDB" id="2570341at2"/>
<dbReference type="AlphaFoldDB" id="A0A1C3N1L8"/>
<keyword evidence="3" id="KW-0804">Transcription</keyword>
<feature type="domain" description="HTH tetR-type" evidence="6">
    <location>
        <begin position="32"/>
        <end position="92"/>
    </location>
</feature>
<organism evidence="7 8">
    <name type="scientific">Micromonospora krabiensis</name>
    <dbReference type="NCBI Taxonomy" id="307121"/>
    <lineage>
        <taxon>Bacteria</taxon>
        <taxon>Bacillati</taxon>
        <taxon>Actinomycetota</taxon>
        <taxon>Actinomycetes</taxon>
        <taxon>Micromonosporales</taxon>
        <taxon>Micromonosporaceae</taxon>
        <taxon>Micromonospora</taxon>
    </lineage>
</organism>
<evidence type="ECO:0000313" key="7">
    <source>
        <dbReference type="EMBL" id="SBV26464.1"/>
    </source>
</evidence>
<dbReference type="InterPro" id="IPR050109">
    <property type="entry name" value="HTH-type_TetR-like_transc_reg"/>
</dbReference>
<name>A0A1C3N1L8_9ACTN</name>
<dbReference type="EMBL" id="LT598496">
    <property type="protein sequence ID" value="SBV26464.1"/>
    <property type="molecule type" value="Genomic_DNA"/>
</dbReference>
<proteinExistence type="predicted"/>
<reference evidence="8" key="1">
    <citation type="submission" date="2016-06" db="EMBL/GenBank/DDBJ databases">
        <authorList>
            <person name="Varghese N."/>
        </authorList>
    </citation>
    <scope>NUCLEOTIDE SEQUENCE [LARGE SCALE GENOMIC DNA]</scope>
    <source>
        <strain evidence="8">DSM 45344</strain>
    </source>
</reference>
<dbReference type="PANTHER" id="PTHR30055">
    <property type="entry name" value="HTH-TYPE TRANSCRIPTIONAL REGULATOR RUTR"/>
    <property type="match status" value="1"/>
</dbReference>
<dbReference type="PANTHER" id="PTHR30055:SF151">
    <property type="entry name" value="TRANSCRIPTIONAL REGULATORY PROTEIN"/>
    <property type="match status" value="1"/>
</dbReference>
<gene>
    <name evidence="7" type="ORF">GA0070620_1953</name>
</gene>
<keyword evidence="8" id="KW-1185">Reference proteome</keyword>
<evidence type="ECO:0000256" key="5">
    <source>
        <dbReference type="SAM" id="MobiDB-lite"/>
    </source>
</evidence>
<dbReference type="SUPFAM" id="SSF48498">
    <property type="entry name" value="Tetracyclin repressor-like, C-terminal domain"/>
    <property type="match status" value="1"/>
</dbReference>
<dbReference type="GO" id="GO:0003700">
    <property type="term" value="F:DNA-binding transcription factor activity"/>
    <property type="evidence" value="ECO:0007669"/>
    <property type="project" value="TreeGrafter"/>
</dbReference>
<dbReference type="RefSeq" id="WP_091589562.1">
    <property type="nucleotide sequence ID" value="NZ_JBHRWG010000003.1"/>
</dbReference>
<dbReference type="PRINTS" id="PR00455">
    <property type="entry name" value="HTHTETR"/>
</dbReference>
<evidence type="ECO:0000256" key="1">
    <source>
        <dbReference type="ARBA" id="ARBA00023015"/>
    </source>
</evidence>
<accession>A0A1C3N1L8</accession>
<dbReference type="Pfam" id="PF02909">
    <property type="entry name" value="TetR_C_1"/>
    <property type="match status" value="1"/>
</dbReference>
<dbReference type="Gene3D" id="1.10.10.60">
    <property type="entry name" value="Homeodomain-like"/>
    <property type="match status" value="1"/>
</dbReference>
<dbReference type="Proteomes" id="UP000199393">
    <property type="component" value="Chromosome I"/>
</dbReference>
<evidence type="ECO:0000259" key="6">
    <source>
        <dbReference type="PROSITE" id="PS50977"/>
    </source>
</evidence>
<keyword evidence="1" id="KW-0805">Transcription regulation</keyword>
<dbReference type="STRING" id="307121.GA0070620_1953"/>
<dbReference type="InterPro" id="IPR036271">
    <property type="entry name" value="Tet_transcr_reg_TetR-rel_C_sf"/>
</dbReference>
<evidence type="ECO:0000256" key="4">
    <source>
        <dbReference type="PROSITE-ProRule" id="PRU00335"/>
    </source>
</evidence>
<dbReference type="Pfam" id="PF00440">
    <property type="entry name" value="TetR_N"/>
    <property type="match status" value="1"/>
</dbReference>
<dbReference type="PROSITE" id="PS50977">
    <property type="entry name" value="HTH_TETR_2"/>
    <property type="match status" value="1"/>
</dbReference>
<sequence>MTDASTNSGEGGSDRQPIWGRPARGSRGPNPTHSRDEIVAAAVALADAEGLAAVSMRAVATALGASAASLYRYLSSRDDLLDLMTDRAVGELRPYPTGEGQWLDGMLRLARRQRELFRRHPWLVEVIHRPSGIGPEGLAWFDACLGMLEPVPCAASAKFEAIAMMTGVVSLFARSETAAPPVAFTAVDLTAYPHLVAAFARPSAPAPTGDLFDRTLRGLLTGLLSGV</sequence>
<dbReference type="InterPro" id="IPR001647">
    <property type="entry name" value="HTH_TetR"/>
</dbReference>
<dbReference type="PATRIC" id="fig|307121.4.peg.2007"/>
<feature type="DNA-binding region" description="H-T-H motif" evidence="4">
    <location>
        <begin position="55"/>
        <end position="74"/>
    </location>
</feature>
<evidence type="ECO:0000256" key="2">
    <source>
        <dbReference type="ARBA" id="ARBA00023125"/>
    </source>
</evidence>
<protein>
    <submittedName>
        <fullName evidence="7">Transcriptional regulator, TetR family</fullName>
    </submittedName>
</protein>
<dbReference type="GO" id="GO:0045892">
    <property type="term" value="P:negative regulation of DNA-templated transcription"/>
    <property type="evidence" value="ECO:0007669"/>
    <property type="project" value="InterPro"/>
</dbReference>
<evidence type="ECO:0000313" key="8">
    <source>
        <dbReference type="Proteomes" id="UP000199393"/>
    </source>
</evidence>
<dbReference type="InterPro" id="IPR009057">
    <property type="entry name" value="Homeodomain-like_sf"/>
</dbReference>
<keyword evidence="2 4" id="KW-0238">DNA-binding</keyword>
<dbReference type="Gene3D" id="1.10.357.10">
    <property type="entry name" value="Tetracycline Repressor, domain 2"/>
    <property type="match status" value="1"/>
</dbReference>
<dbReference type="SUPFAM" id="SSF46689">
    <property type="entry name" value="Homeodomain-like"/>
    <property type="match status" value="1"/>
</dbReference>
<evidence type="ECO:0000256" key="3">
    <source>
        <dbReference type="ARBA" id="ARBA00023163"/>
    </source>
</evidence>
<feature type="region of interest" description="Disordered" evidence="5">
    <location>
        <begin position="1"/>
        <end position="34"/>
    </location>
</feature>